<gene>
    <name evidence="2" type="ORF">BLNAU_22636</name>
</gene>
<evidence type="ECO:0000313" key="3">
    <source>
        <dbReference type="Proteomes" id="UP001281761"/>
    </source>
</evidence>
<dbReference type="Proteomes" id="UP001281761">
    <property type="component" value="Unassembled WGS sequence"/>
</dbReference>
<feature type="region of interest" description="Disordered" evidence="1">
    <location>
        <begin position="1"/>
        <end position="98"/>
    </location>
</feature>
<dbReference type="EMBL" id="JARBJD010000408">
    <property type="protein sequence ID" value="KAK2942446.1"/>
    <property type="molecule type" value="Genomic_DNA"/>
</dbReference>
<feature type="compositionally biased region" description="Polar residues" evidence="1">
    <location>
        <begin position="9"/>
        <end position="24"/>
    </location>
</feature>
<evidence type="ECO:0008006" key="4">
    <source>
        <dbReference type="Google" id="ProtNLM"/>
    </source>
</evidence>
<evidence type="ECO:0000256" key="1">
    <source>
        <dbReference type="SAM" id="MobiDB-lite"/>
    </source>
</evidence>
<protein>
    <recommendedName>
        <fullName evidence="4">BESS domain-containing protein</fullName>
    </recommendedName>
</protein>
<accession>A0ABQ9WVJ3</accession>
<name>A0ABQ9WVJ3_9EUKA</name>
<feature type="compositionally biased region" description="Basic and acidic residues" evidence="1">
    <location>
        <begin position="26"/>
        <end position="48"/>
    </location>
</feature>
<feature type="compositionally biased region" description="Basic and acidic residues" evidence="1">
    <location>
        <begin position="66"/>
        <end position="88"/>
    </location>
</feature>
<reference evidence="2 3" key="1">
    <citation type="journal article" date="2022" name="bioRxiv">
        <title>Genomics of Preaxostyla Flagellates Illuminates Evolutionary Transitions and the Path Towards Mitochondrial Loss.</title>
        <authorList>
            <person name="Novak L.V.F."/>
            <person name="Treitli S.C."/>
            <person name="Pyrih J."/>
            <person name="Halakuc P."/>
            <person name="Pipaliya S.V."/>
            <person name="Vacek V."/>
            <person name="Brzon O."/>
            <person name="Soukal P."/>
            <person name="Eme L."/>
            <person name="Dacks J.B."/>
            <person name="Karnkowska A."/>
            <person name="Elias M."/>
            <person name="Hampl V."/>
        </authorList>
    </citation>
    <scope>NUCLEOTIDE SEQUENCE [LARGE SCALE GENOMIC DNA]</scope>
    <source>
        <strain evidence="2">NAU3</strain>
        <tissue evidence="2">Gut</tissue>
    </source>
</reference>
<feature type="compositionally biased region" description="Polar residues" evidence="1">
    <location>
        <begin position="89"/>
        <end position="98"/>
    </location>
</feature>
<sequence>MGATEEARSSTPQDGSCRGSQIFHSTRWELQRKPDLPLHKMGAAEEARSSTPQDGSYRGSQIFHSTRWELQRKPDLPLHKMGAAEEARSSTPQEGNYEEQQFSALLEILIRRPEQATIMTRLLAELKRCRGSWRDC</sequence>
<organism evidence="2 3">
    <name type="scientific">Blattamonas nauphoetae</name>
    <dbReference type="NCBI Taxonomy" id="2049346"/>
    <lineage>
        <taxon>Eukaryota</taxon>
        <taxon>Metamonada</taxon>
        <taxon>Preaxostyla</taxon>
        <taxon>Oxymonadida</taxon>
        <taxon>Blattamonas</taxon>
    </lineage>
</organism>
<feature type="compositionally biased region" description="Polar residues" evidence="1">
    <location>
        <begin position="49"/>
        <end position="64"/>
    </location>
</feature>
<evidence type="ECO:0000313" key="2">
    <source>
        <dbReference type="EMBL" id="KAK2942446.1"/>
    </source>
</evidence>
<proteinExistence type="predicted"/>
<keyword evidence="3" id="KW-1185">Reference proteome</keyword>
<comment type="caution">
    <text evidence="2">The sequence shown here is derived from an EMBL/GenBank/DDBJ whole genome shotgun (WGS) entry which is preliminary data.</text>
</comment>